<protein>
    <submittedName>
        <fullName evidence="1">SFRICE_012511</fullName>
    </submittedName>
</protein>
<dbReference type="AlphaFoldDB" id="A0A2H1V9N8"/>
<name>A0A2H1V9N8_SPOFR</name>
<organism evidence="1">
    <name type="scientific">Spodoptera frugiperda</name>
    <name type="common">Fall armyworm</name>
    <dbReference type="NCBI Taxonomy" id="7108"/>
    <lineage>
        <taxon>Eukaryota</taxon>
        <taxon>Metazoa</taxon>
        <taxon>Ecdysozoa</taxon>
        <taxon>Arthropoda</taxon>
        <taxon>Hexapoda</taxon>
        <taxon>Insecta</taxon>
        <taxon>Pterygota</taxon>
        <taxon>Neoptera</taxon>
        <taxon>Endopterygota</taxon>
        <taxon>Lepidoptera</taxon>
        <taxon>Glossata</taxon>
        <taxon>Ditrysia</taxon>
        <taxon>Noctuoidea</taxon>
        <taxon>Noctuidae</taxon>
        <taxon>Amphipyrinae</taxon>
        <taxon>Spodoptera</taxon>
    </lineage>
</organism>
<sequence>MTSIALGEARGSVRLLLTKNLLVPTPDSRAGAPIAGARSVRLSRDYLWEAAHAFLITTNYWNVLL</sequence>
<evidence type="ECO:0000313" key="1">
    <source>
        <dbReference type="EMBL" id="SOQ37548.1"/>
    </source>
</evidence>
<dbReference type="EMBL" id="ODYU01001408">
    <property type="protein sequence ID" value="SOQ37548.1"/>
    <property type="molecule type" value="Genomic_DNA"/>
</dbReference>
<proteinExistence type="predicted"/>
<reference evidence="1" key="1">
    <citation type="submission" date="2016-07" db="EMBL/GenBank/DDBJ databases">
        <authorList>
            <person name="Bretaudeau A."/>
        </authorList>
    </citation>
    <scope>NUCLEOTIDE SEQUENCE</scope>
    <source>
        <strain evidence="1">Rice</strain>
        <tissue evidence="1">Whole body</tissue>
    </source>
</reference>
<gene>
    <name evidence="1" type="ORF">SFRICE_012511</name>
</gene>
<accession>A0A2H1V9N8</accession>